<evidence type="ECO:0000256" key="2">
    <source>
        <dbReference type="ARBA" id="ARBA00022723"/>
    </source>
</evidence>
<comment type="caution">
    <text evidence="5">The sequence shown here is derived from an EMBL/GenBank/DDBJ whole genome shotgun (WGS) entry which is preliminary data.</text>
</comment>
<evidence type="ECO:0000259" key="4">
    <source>
        <dbReference type="Pfam" id="PF13359"/>
    </source>
</evidence>
<dbReference type="Proteomes" id="UP001283361">
    <property type="component" value="Unassembled WGS sequence"/>
</dbReference>
<feature type="region of interest" description="Disordered" evidence="3">
    <location>
        <begin position="1"/>
        <end position="26"/>
    </location>
</feature>
<comment type="cofactor">
    <cofactor evidence="1">
        <name>a divalent metal cation</name>
        <dbReference type="ChEBI" id="CHEBI:60240"/>
    </cofactor>
</comment>
<evidence type="ECO:0000313" key="6">
    <source>
        <dbReference type="Proteomes" id="UP001283361"/>
    </source>
</evidence>
<organism evidence="5 6">
    <name type="scientific">Elysia crispata</name>
    <name type="common">lettuce slug</name>
    <dbReference type="NCBI Taxonomy" id="231223"/>
    <lineage>
        <taxon>Eukaryota</taxon>
        <taxon>Metazoa</taxon>
        <taxon>Spiralia</taxon>
        <taxon>Lophotrochozoa</taxon>
        <taxon>Mollusca</taxon>
        <taxon>Gastropoda</taxon>
        <taxon>Heterobranchia</taxon>
        <taxon>Euthyneura</taxon>
        <taxon>Panpulmonata</taxon>
        <taxon>Sacoglossa</taxon>
        <taxon>Placobranchoidea</taxon>
        <taxon>Plakobranchidae</taxon>
        <taxon>Elysia</taxon>
    </lineage>
</organism>
<keyword evidence="2" id="KW-0479">Metal-binding</keyword>
<proteinExistence type="predicted"/>
<sequence>MADPALVSNQRGDGRPDDHSSNGQDRLSKFTSARDLQAGNGGACRARLWLSVRLNVPEETQDNQLPYVYIGDEAFALREEFLKPYNQRTLTHDRRIFNYRLSRARRVVENPFGILVARFRIFRMAMSLKLENIEAVVMAYCVLHNFLCRKSASSCTPTECFDSEDFKSGTTIPGLETNEEAIPSVNISANRNISDKAKIFPRRKRKDVGGINKVAQSGNSGRGTESNKE</sequence>
<reference evidence="5" key="1">
    <citation type="journal article" date="2023" name="G3 (Bethesda)">
        <title>A reference genome for the long-term kleptoplast-retaining sea slug Elysia crispata morphotype clarki.</title>
        <authorList>
            <person name="Eastman K.E."/>
            <person name="Pendleton A.L."/>
            <person name="Shaikh M.A."/>
            <person name="Suttiyut T."/>
            <person name="Ogas R."/>
            <person name="Tomko P."/>
            <person name="Gavelis G."/>
            <person name="Widhalm J.R."/>
            <person name="Wisecaver J.H."/>
        </authorList>
    </citation>
    <scope>NUCLEOTIDE SEQUENCE</scope>
    <source>
        <strain evidence="5">ECLA1</strain>
    </source>
</reference>
<name>A0AAE0ZDK6_9GAST</name>
<accession>A0AAE0ZDK6</accession>
<evidence type="ECO:0000256" key="3">
    <source>
        <dbReference type="SAM" id="MobiDB-lite"/>
    </source>
</evidence>
<dbReference type="GO" id="GO:0046872">
    <property type="term" value="F:metal ion binding"/>
    <property type="evidence" value="ECO:0007669"/>
    <property type="project" value="UniProtKB-KW"/>
</dbReference>
<dbReference type="EMBL" id="JAWDGP010004169">
    <property type="protein sequence ID" value="KAK3767260.1"/>
    <property type="molecule type" value="Genomic_DNA"/>
</dbReference>
<feature type="region of interest" description="Disordered" evidence="3">
    <location>
        <begin position="201"/>
        <end position="229"/>
    </location>
</feature>
<gene>
    <name evidence="5" type="ORF">RRG08_061676</name>
</gene>
<evidence type="ECO:0000256" key="1">
    <source>
        <dbReference type="ARBA" id="ARBA00001968"/>
    </source>
</evidence>
<evidence type="ECO:0000313" key="5">
    <source>
        <dbReference type="EMBL" id="KAK3767260.1"/>
    </source>
</evidence>
<keyword evidence="6" id="KW-1185">Reference proteome</keyword>
<dbReference type="InterPro" id="IPR027806">
    <property type="entry name" value="HARBI1_dom"/>
</dbReference>
<feature type="compositionally biased region" description="Polar residues" evidence="3">
    <location>
        <begin position="214"/>
        <end position="229"/>
    </location>
</feature>
<protein>
    <recommendedName>
        <fullName evidence="4">DDE Tnp4 domain-containing protein</fullName>
    </recommendedName>
</protein>
<dbReference type="Pfam" id="PF13359">
    <property type="entry name" value="DDE_Tnp_4"/>
    <property type="match status" value="1"/>
</dbReference>
<feature type="domain" description="DDE Tnp4" evidence="4">
    <location>
        <begin position="66"/>
        <end position="145"/>
    </location>
</feature>
<dbReference type="AlphaFoldDB" id="A0AAE0ZDK6"/>